<evidence type="ECO:0000256" key="3">
    <source>
        <dbReference type="ARBA" id="ARBA00022801"/>
    </source>
</evidence>
<protein>
    <recommendedName>
        <fullName evidence="2">N-acetylmuramoyl-L-alanine amidase</fullName>
        <ecNumber evidence="2">3.5.1.28</ecNumber>
    </recommendedName>
</protein>
<dbReference type="SUPFAM" id="SSF53187">
    <property type="entry name" value="Zn-dependent exopeptidases"/>
    <property type="match status" value="1"/>
</dbReference>
<dbReference type="SMART" id="SM00646">
    <property type="entry name" value="Ami_3"/>
    <property type="match status" value="1"/>
</dbReference>
<accession>Q3ANX6</accession>
<dbReference type="OrthoDB" id="9806267at2"/>
<dbReference type="PANTHER" id="PTHR30404">
    <property type="entry name" value="N-ACETYLMURAMOYL-L-ALANINE AMIDASE"/>
    <property type="match status" value="1"/>
</dbReference>
<organism evidence="6">
    <name type="scientific">Chlorobium chlorochromatii (strain CaD3)</name>
    <dbReference type="NCBI Taxonomy" id="340177"/>
    <lineage>
        <taxon>Bacteria</taxon>
        <taxon>Pseudomonadati</taxon>
        <taxon>Chlorobiota</taxon>
        <taxon>Chlorobiia</taxon>
        <taxon>Chlorobiales</taxon>
        <taxon>Chlorobiaceae</taxon>
        <taxon>Chlorobium/Pelodictyon group</taxon>
        <taxon>Chlorobium</taxon>
    </lineage>
</organism>
<evidence type="ECO:0000259" key="5">
    <source>
        <dbReference type="SMART" id="SM00646"/>
    </source>
</evidence>
<dbReference type="EC" id="3.5.1.28" evidence="2"/>
<dbReference type="GO" id="GO:0008745">
    <property type="term" value="F:N-acetylmuramoyl-L-alanine amidase activity"/>
    <property type="evidence" value="ECO:0007669"/>
    <property type="project" value="UniProtKB-EC"/>
</dbReference>
<keyword evidence="3 6" id="KW-0378">Hydrolase</keyword>
<dbReference type="InterPro" id="IPR002508">
    <property type="entry name" value="MurNAc-LAA_cat"/>
</dbReference>
<name>Q3ANX6_CHLCH</name>
<dbReference type="PANTHER" id="PTHR30404:SF0">
    <property type="entry name" value="N-ACETYLMURAMOYL-L-ALANINE AMIDASE AMIC"/>
    <property type="match status" value="1"/>
</dbReference>
<dbReference type="GO" id="GO:0030288">
    <property type="term" value="C:outer membrane-bounded periplasmic space"/>
    <property type="evidence" value="ECO:0007669"/>
    <property type="project" value="TreeGrafter"/>
</dbReference>
<keyword evidence="4" id="KW-0732">Signal</keyword>
<sequence length="574" mass="63932">MHYFSVRYYRWLFSCLLLCAVVLLTPSSAFAASATNSGSLSLSVQRSTFSYTVRVLTIREGEQQLVDLESMARALRLSFSREPEAIVLKEPFTNSNVRCMVAAGNPFVAVQPASSGGNPLLVQLQATPVMRQSRLYLPVEQACRLFSLWLERDVRYQPSSGRIQAMLKGKAVVPTFLADAKQRQRRATSIAATSNASSRTSTVITGVSVDERANGAIIRFTASGPPATFSLAPPQPDSSGVVQLQFEQTTPTSRLRFQRFNGALVRSITPQQKSGQPLHFTIVLDSRFQFVTPLEAQYDKARNRYELLVRTEANVEEILRREKEQHIAQTLSHDVAKWKLDTIVLDAGHGGKDPGAIGLRGTQEKDVVLNIVRDLGNFIEQQWSDVRVVYTRSNDAFVPLHERGRIANKSGGKLFISVHCNASVNRSARGSEVYILGAHKNSAALNVAMMENAVIRNEVDYQESYKGFSEEYLIMSSMVQSAFSRQSTLLAQQIIRPVAEKQEGNNRGVRQAGFMVLWTPSMPSALVEVGYISHPAEELLLRDRQRQKAVAYAIFKGIERYRKSYESNVMAALN</sequence>
<dbReference type="STRING" id="340177.Cag_0076"/>
<feature type="domain" description="MurNAc-LAA" evidence="5">
    <location>
        <begin position="404"/>
        <end position="559"/>
    </location>
</feature>
<dbReference type="InterPro" id="IPR050695">
    <property type="entry name" value="N-acetylmuramoyl_amidase_3"/>
</dbReference>
<evidence type="ECO:0000256" key="4">
    <source>
        <dbReference type="SAM" id="SignalP"/>
    </source>
</evidence>
<dbReference type="EMBL" id="CP000108">
    <property type="protein sequence ID" value="ABB27355.1"/>
    <property type="molecule type" value="Genomic_DNA"/>
</dbReference>
<evidence type="ECO:0000256" key="2">
    <source>
        <dbReference type="ARBA" id="ARBA00011901"/>
    </source>
</evidence>
<dbReference type="Pfam" id="PF01520">
    <property type="entry name" value="Amidase_3"/>
    <property type="match status" value="1"/>
</dbReference>
<feature type="chain" id="PRO_5004223823" description="N-acetylmuramoyl-L-alanine amidase" evidence="4">
    <location>
        <begin position="32"/>
        <end position="574"/>
    </location>
</feature>
<dbReference type="AlphaFoldDB" id="Q3ANX6"/>
<dbReference type="HOGENOM" id="CLU_035972_0_0_10"/>
<evidence type="ECO:0000313" key="6">
    <source>
        <dbReference type="EMBL" id="ABB27355.1"/>
    </source>
</evidence>
<reference evidence="6" key="1">
    <citation type="submission" date="2005-08" db="EMBL/GenBank/DDBJ databases">
        <title>Complete sequence of Chlorobium chlorochromatii CaD3.</title>
        <authorList>
            <person name="Copeland A."/>
            <person name="Lucas S."/>
            <person name="Lapidus A."/>
            <person name="Barry K."/>
            <person name="Detter J.C."/>
            <person name="Glavina T."/>
            <person name="Hammon N."/>
            <person name="Israni S."/>
            <person name="Pitluck S."/>
            <person name="Bryant D."/>
            <person name="Schmutz J."/>
            <person name="Larimer F."/>
            <person name="Land M."/>
            <person name="Kyrpides N."/>
            <person name="Ivanova N."/>
            <person name="Richardson P."/>
        </authorList>
    </citation>
    <scope>NUCLEOTIDE SEQUENCE [LARGE SCALE GENOMIC DNA]</scope>
    <source>
        <strain evidence="6">CaD3</strain>
    </source>
</reference>
<gene>
    <name evidence="6" type="ordered locus">Cag_0076</name>
</gene>
<dbReference type="GO" id="GO:0009253">
    <property type="term" value="P:peptidoglycan catabolic process"/>
    <property type="evidence" value="ECO:0007669"/>
    <property type="project" value="InterPro"/>
</dbReference>
<dbReference type="FunFam" id="3.40.630.40:FF:000005">
    <property type="entry name" value="N-acetylmuramoyl-L-alanine amidase (AmiA)"/>
    <property type="match status" value="1"/>
</dbReference>
<dbReference type="eggNOG" id="COG0860">
    <property type="taxonomic scope" value="Bacteria"/>
</dbReference>
<dbReference type="KEGG" id="cch:Cag_0076"/>
<dbReference type="CDD" id="cd02696">
    <property type="entry name" value="MurNAc-LAA"/>
    <property type="match status" value="1"/>
</dbReference>
<dbReference type="Gene3D" id="3.40.630.40">
    <property type="entry name" value="Zn-dependent exopeptidases"/>
    <property type="match status" value="1"/>
</dbReference>
<evidence type="ECO:0000256" key="1">
    <source>
        <dbReference type="ARBA" id="ARBA00001561"/>
    </source>
</evidence>
<feature type="signal peptide" evidence="4">
    <location>
        <begin position="1"/>
        <end position="31"/>
    </location>
</feature>
<proteinExistence type="predicted"/>
<comment type="catalytic activity">
    <reaction evidence="1">
        <text>Hydrolyzes the link between N-acetylmuramoyl residues and L-amino acid residues in certain cell-wall glycopeptides.</text>
        <dbReference type="EC" id="3.5.1.28"/>
    </reaction>
</comment>